<gene>
    <name evidence="6" type="ORF">EOS_15345</name>
</gene>
<sequence>MTDVEVYIDLDGAPRPVGLLRRHASRREETVTFEYDETWLDNDERFSIEPALALTRGVFPPLPDQPIFGSLGDSAPDTWGRRLMQRAERRQAERDGRRVRTLDELDYLLGVADETRLGALRFRWSGDDEFQAPVPAGVPALIELGRLLQITERILRDEETDEDLQLIFAPGSSLGGARPKASVIDQYGHLSIAKFPKETDEYSIETWEEIALRLAERAGISTPRHTLLQVAGKPVVLSRRFDRAGSIRIPFLSAMSMTGSRDGQRGSYPELVDALTEHGAKARADAAQLYRRVTFNVLVSNVDDHLRNHGFLWAGRDGWVLSPAYDLNPTPTDVKARILTTNIDLDEGTCSVGLLENAAEFFGLSLKQARATIREVAEVTRMWQAVAQEVGARRAEIARMASAFEHDDLDAALRL</sequence>
<dbReference type="InterPro" id="IPR017508">
    <property type="entry name" value="HipA_N1"/>
</dbReference>
<dbReference type="Pfam" id="PF07804">
    <property type="entry name" value="HipA_C"/>
    <property type="match status" value="1"/>
</dbReference>
<comment type="caution">
    <text evidence="6">The sequence shown here is derived from an EMBL/GenBank/DDBJ whole genome shotgun (WGS) entry which is preliminary data.</text>
</comment>
<dbReference type="InterPro" id="IPR012893">
    <property type="entry name" value="HipA-like_C"/>
</dbReference>
<keyword evidence="3 6" id="KW-0418">Kinase</keyword>
<dbReference type="PANTHER" id="PTHR37419">
    <property type="entry name" value="SERINE/THREONINE-PROTEIN KINASE TOXIN HIPA"/>
    <property type="match status" value="1"/>
</dbReference>
<dbReference type="RefSeq" id="WP_047847516.1">
    <property type="nucleotide sequence ID" value="NZ_AEJF01000093.1"/>
</dbReference>
<dbReference type="Pfam" id="PF13657">
    <property type="entry name" value="Couple_hipA"/>
    <property type="match status" value="1"/>
</dbReference>
<dbReference type="AlphaFoldDB" id="A0A0J1CYC7"/>
<dbReference type="PANTHER" id="PTHR37419:SF8">
    <property type="entry name" value="TOXIN YJJJ"/>
    <property type="match status" value="1"/>
</dbReference>
<evidence type="ECO:0000259" key="4">
    <source>
        <dbReference type="Pfam" id="PF07804"/>
    </source>
</evidence>
<protein>
    <submittedName>
        <fullName evidence="6">Phosphatidylinositol kinase</fullName>
    </submittedName>
</protein>
<accession>A0A0J1CYC7</accession>
<dbReference type="OrthoDB" id="9805913at2"/>
<keyword evidence="2" id="KW-0808">Transferase</keyword>
<comment type="similarity">
    <text evidence="1">Belongs to the HipA Ser/Thr kinase family.</text>
</comment>
<dbReference type="Proteomes" id="UP000035963">
    <property type="component" value="Unassembled WGS sequence"/>
</dbReference>
<name>A0A0J1CYC7_9BURK</name>
<evidence type="ECO:0000256" key="1">
    <source>
        <dbReference type="ARBA" id="ARBA00010164"/>
    </source>
</evidence>
<evidence type="ECO:0000256" key="2">
    <source>
        <dbReference type="ARBA" id="ARBA00022679"/>
    </source>
</evidence>
<organism evidence="6 7">
    <name type="scientific">Caballeronia mineralivorans PML1(12)</name>
    <dbReference type="NCBI Taxonomy" id="908627"/>
    <lineage>
        <taxon>Bacteria</taxon>
        <taxon>Pseudomonadati</taxon>
        <taxon>Pseudomonadota</taxon>
        <taxon>Betaproteobacteria</taxon>
        <taxon>Burkholderiales</taxon>
        <taxon>Burkholderiaceae</taxon>
        <taxon>Caballeronia</taxon>
    </lineage>
</organism>
<dbReference type="PATRIC" id="fig|908627.4.peg.3426"/>
<feature type="domain" description="HipA N-terminal subdomain 1" evidence="5">
    <location>
        <begin position="15"/>
        <end position="113"/>
    </location>
</feature>
<evidence type="ECO:0000313" key="6">
    <source>
        <dbReference type="EMBL" id="KLU25366.1"/>
    </source>
</evidence>
<keyword evidence="7" id="KW-1185">Reference proteome</keyword>
<reference evidence="6 7" key="1">
    <citation type="journal article" date="2015" name="Genome Announc.">
        <title>Draft Genome Sequence of Burkholderia sp. Strain PML1(12), an Ectomycorrhizosphere-Inhabiting Bacterium with Effective Mineral-Weathering Ability.</title>
        <authorList>
            <person name="Uroz S."/>
            <person name="Oger P."/>
        </authorList>
    </citation>
    <scope>NUCLEOTIDE SEQUENCE [LARGE SCALE GENOMIC DNA]</scope>
    <source>
        <strain evidence="7">PML1(12)</strain>
    </source>
</reference>
<evidence type="ECO:0000313" key="7">
    <source>
        <dbReference type="Proteomes" id="UP000035963"/>
    </source>
</evidence>
<feature type="domain" description="HipA-like C-terminal" evidence="4">
    <location>
        <begin position="172"/>
        <end position="382"/>
    </location>
</feature>
<proteinExistence type="inferred from homology"/>
<dbReference type="GO" id="GO:0005829">
    <property type="term" value="C:cytosol"/>
    <property type="evidence" value="ECO:0007669"/>
    <property type="project" value="TreeGrafter"/>
</dbReference>
<dbReference type="InterPro" id="IPR052028">
    <property type="entry name" value="HipA_Ser/Thr_kinase"/>
</dbReference>
<dbReference type="GO" id="GO:0004674">
    <property type="term" value="F:protein serine/threonine kinase activity"/>
    <property type="evidence" value="ECO:0007669"/>
    <property type="project" value="TreeGrafter"/>
</dbReference>
<evidence type="ECO:0000259" key="5">
    <source>
        <dbReference type="Pfam" id="PF13657"/>
    </source>
</evidence>
<dbReference type="EMBL" id="AEJF01000093">
    <property type="protein sequence ID" value="KLU25366.1"/>
    <property type="molecule type" value="Genomic_DNA"/>
</dbReference>
<evidence type="ECO:0000256" key="3">
    <source>
        <dbReference type="ARBA" id="ARBA00022777"/>
    </source>
</evidence>